<protein>
    <submittedName>
        <fullName evidence="2">Uncharacterized protein</fullName>
    </submittedName>
</protein>
<proteinExistence type="predicted"/>
<dbReference type="EMBL" id="JARJCN010000058">
    <property type="protein sequence ID" value="KAJ7079764.1"/>
    <property type="molecule type" value="Genomic_DNA"/>
</dbReference>
<name>A0AAD6TYI8_9AGAR</name>
<reference evidence="2" key="1">
    <citation type="submission" date="2023-03" db="EMBL/GenBank/DDBJ databases">
        <title>Massive genome expansion in bonnet fungi (Mycena s.s.) driven by repeated elements and novel gene families across ecological guilds.</title>
        <authorList>
            <consortium name="Lawrence Berkeley National Laboratory"/>
            <person name="Harder C.B."/>
            <person name="Miyauchi S."/>
            <person name="Viragh M."/>
            <person name="Kuo A."/>
            <person name="Thoen E."/>
            <person name="Andreopoulos B."/>
            <person name="Lu D."/>
            <person name="Skrede I."/>
            <person name="Drula E."/>
            <person name="Henrissat B."/>
            <person name="Morin E."/>
            <person name="Kohler A."/>
            <person name="Barry K."/>
            <person name="LaButti K."/>
            <person name="Morin E."/>
            <person name="Salamov A."/>
            <person name="Lipzen A."/>
            <person name="Mereny Z."/>
            <person name="Hegedus B."/>
            <person name="Baldrian P."/>
            <person name="Stursova M."/>
            <person name="Weitz H."/>
            <person name="Taylor A."/>
            <person name="Grigoriev I.V."/>
            <person name="Nagy L.G."/>
            <person name="Martin F."/>
            <person name="Kauserud H."/>
        </authorList>
    </citation>
    <scope>NUCLEOTIDE SEQUENCE</scope>
    <source>
        <strain evidence="2">CBHHK173m</strain>
    </source>
</reference>
<gene>
    <name evidence="2" type="ORF">B0H15DRAFT_495203</name>
</gene>
<organism evidence="2 3">
    <name type="scientific">Mycena belliarum</name>
    <dbReference type="NCBI Taxonomy" id="1033014"/>
    <lineage>
        <taxon>Eukaryota</taxon>
        <taxon>Fungi</taxon>
        <taxon>Dikarya</taxon>
        <taxon>Basidiomycota</taxon>
        <taxon>Agaricomycotina</taxon>
        <taxon>Agaricomycetes</taxon>
        <taxon>Agaricomycetidae</taxon>
        <taxon>Agaricales</taxon>
        <taxon>Marasmiineae</taxon>
        <taxon>Mycenaceae</taxon>
        <taxon>Mycena</taxon>
    </lineage>
</organism>
<dbReference type="Proteomes" id="UP001222325">
    <property type="component" value="Unassembled WGS sequence"/>
</dbReference>
<comment type="caution">
    <text evidence="2">The sequence shown here is derived from an EMBL/GenBank/DDBJ whole genome shotgun (WGS) entry which is preliminary data.</text>
</comment>
<feature type="region of interest" description="Disordered" evidence="1">
    <location>
        <begin position="169"/>
        <end position="188"/>
    </location>
</feature>
<evidence type="ECO:0000313" key="3">
    <source>
        <dbReference type="Proteomes" id="UP001222325"/>
    </source>
</evidence>
<sequence>MAAAANSRPGEVDLKRPSVVRFWARIILLSVSHGLTSSLSPLELTSVSTILPCVSDELQGANSIWVASVYSLASTAIVGDTAMVSGRKPCALVPIALFAHGSAQRTVWHRSSARYIPWLSTRPTFSVISATELSSYAGGPALFRMGCCLSQPASSSSRSTYHTVPEIPMASTDIHSPGAPTDGLGHGL</sequence>
<evidence type="ECO:0000313" key="2">
    <source>
        <dbReference type="EMBL" id="KAJ7079764.1"/>
    </source>
</evidence>
<accession>A0AAD6TYI8</accession>
<evidence type="ECO:0000256" key="1">
    <source>
        <dbReference type="SAM" id="MobiDB-lite"/>
    </source>
</evidence>
<dbReference type="AlphaFoldDB" id="A0AAD6TYI8"/>
<keyword evidence="3" id="KW-1185">Reference proteome</keyword>